<dbReference type="SUPFAM" id="SSF57959">
    <property type="entry name" value="Leucine zipper domain"/>
    <property type="match status" value="1"/>
</dbReference>
<evidence type="ECO:0000256" key="3">
    <source>
        <dbReference type="ARBA" id="ARBA00023163"/>
    </source>
</evidence>
<evidence type="ECO:0000259" key="7">
    <source>
        <dbReference type="SMART" id="SM00338"/>
    </source>
</evidence>
<protein>
    <submittedName>
        <fullName evidence="8">BZIP transcription factor (AtfA)</fullName>
    </submittedName>
</protein>
<dbReference type="EMBL" id="LASV01000330">
    <property type="protein sequence ID" value="KKA19670.1"/>
    <property type="molecule type" value="Genomic_DNA"/>
</dbReference>
<dbReference type="InterPro" id="IPR051027">
    <property type="entry name" value="bZIP_transcription_factors"/>
</dbReference>
<dbReference type="OrthoDB" id="295274at2759"/>
<dbReference type="InterPro" id="IPR021755">
    <property type="entry name" value="TF_Aft1_HRA"/>
</dbReference>
<feature type="compositionally biased region" description="Low complexity" evidence="6">
    <location>
        <begin position="283"/>
        <end position="297"/>
    </location>
</feature>
<feature type="domain" description="BZIP" evidence="7">
    <location>
        <begin position="416"/>
        <end position="482"/>
    </location>
</feature>
<feature type="compositionally biased region" description="Polar residues" evidence="6">
    <location>
        <begin position="41"/>
        <end position="51"/>
    </location>
</feature>
<evidence type="ECO:0000256" key="2">
    <source>
        <dbReference type="ARBA" id="ARBA00023015"/>
    </source>
</evidence>
<dbReference type="InterPro" id="IPR020956">
    <property type="entry name" value="TF_Aft1_OSM"/>
</dbReference>
<evidence type="ECO:0000313" key="9">
    <source>
        <dbReference type="Proteomes" id="UP000053958"/>
    </source>
</evidence>
<evidence type="ECO:0000256" key="4">
    <source>
        <dbReference type="ARBA" id="ARBA00023242"/>
    </source>
</evidence>
<comment type="subcellular location">
    <subcellularLocation>
        <location evidence="1">Nucleus</location>
    </subcellularLocation>
</comment>
<name>A0A0F4YNK7_RASE3</name>
<accession>A0A0F4YNK7</accession>
<proteinExistence type="predicted"/>
<feature type="coiled-coil region" evidence="5">
    <location>
        <begin position="445"/>
        <end position="479"/>
    </location>
</feature>
<feature type="region of interest" description="Disordered" evidence="6">
    <location>
        <begin position="1"/>
        <end position="123"/>
    </location>
</feature>
<comment type="caution">
    <text evidence="8">The sequence shown here is derived from an EMBL/GenBank/DDBJ whole genome shotgun (WGS) entry which is preliminary data.</text>
</comment>
<feature type="compositionally biased region" description="Basic and acidic residues" evidence="6">
    <location>
        <begin position="400"/>
        <end position="421"/>
    </location>
</feature>
<dbReference type="Pfam" id="PF11787">
    <property type="entry name" value="Aft1_HRR"/>
    <property type="match status" value="1"/>
</dbReference>
<feature type="region of interest" description="Disordered" evidence="6">
    <location>
        <begin position="226"/>
        <end position="251"/>
    </location>
</feature>
<organism evidence="8 9">
    <name type="scientific">Rasamsonia emersonii (strain ATCC 16479 / CBS 393.64 / IMI 116815)</name>
    <dbReference type="NCBI Taxonomy" id="1408163"/>
    <lineage>
        <taxon>Eukaryota</taxon>
        <taxon>Fungi</taxon>
        <taxon>Dikarya</taxon>
        <taxon>Ascomycota</taxon>
        <taxon>Pezizomycotina</taxon>
        <taxon>Eurotiomycetes</taxon>
        <taxon>Eurotiomycetidae</taxon>
        <taxon>Eurotiales</taxon>
        <taxon>Trichocomaceae</taxon>
        <taxon>Rasamsonia</taxon>
    </lineage>
</organism>
<feature type="compositionally biased region" description="Polar residues" evidence="6">
    <location>
        <begin position="9"/>
        <end position="19"/>
    </location>
</feature>
<keyword evidence="9" id="KW-1185">Reference proteome</keyword>
<feature type="region of interest" description="Disordered" evidence="6">
    <location>
        <begin position="165"/>
        <end position="200"/>
    </location>
</feature>
<keyword evidence="4" id="KW-0539">Nucleus</keyword>
<evidence type="ECO:0000313" key="8">
    <source>
        <dbReference type="EMBL" id="KKA19670.1"/>
    </source>
</evidence>
<feature type="compositionally biased region" description="Polar residues" evidence="6">
    <location>
        <begin position="232"/>
        <end position="251"/>
    </location>
</feature>
<dbReference type="STRING" id="1408163.A0A0F4YNK7"/>
<evidence type="ECO:0000256" key="5">
    <source>
        <dbReference type="SAM" id="Coils"/>
    </source>
</evidence>
<dbReference type="Pfam" id="PF11786">
    <property type="entry name" value="Aft1_HRA"/>
    <property type="match status" value="1"/>
</dbReference>
<dbReference type="AlphaFoldDB" id="A0A0F4YNK7"/>
<feature type="compositionally biased region" description="Polar residues" evidence="6">
    <location>
        <begin position="309"/>
        <end position="324"/>
    </location>
</feature>
<dbReference type="InterPro" id="IPR004827">
    <property type="entry name" value="bZIP"/>
</dbReference>
<keyword evidence="2" id="KW-0805">Transcription regulation</keyword>
<dbReference type="GeneID" id="25318658"/>
<evidence type="ECO:0000256" key="1">
    <source>
        <dbReference type="ARBA" id="ARBA00004123"/>
    </source>
</evidence>
<dbReference type="InterPro" id="IPR021756">
    <property type="entry name" value="TF_Aft1_HRR"/>
</dbReference>
<evidence type="ECO:0000256" key="6">
    <source>
        <dbReference type="SAM" id="MobiDB-lite"/>
    </source>
</evidence>
<dbReference type="GO" id="GO:0005634">
    <property type="term" value="C:nucleus"/>
    <property type="evidence" value="ECO:0007669"/>
    <property type="project" value="UniProtKB-SubCell"/>
</dbReference>
<reference evidence="8 9" key="1">
    <citation type="submission" date="2015-04" db="EMBL/GenBank/DDBJ databases">
        <authorList>
            <person name="Heijne W.H."/>
            <person name="Fedorova N.D."/>
            <person name="Nierman W.C."/>
            <person name="Vollebregt A.W."/>
            <person name="Zhao Z."/>
            <person name="Wu L."/>
            <person name="Kumar M."/>
            <person name="Stam H."/>
            <person name="van den Berg M.A."/>
            <person name="Pel H.J."/>
        </authorList>
    </citation>
    <scope>NUCLEOTIDE SEQUENCE [LARGE SCALE GENOMIC DNA]</scope>
    <source>
        <strain evidence="8 9">CBS 393.64</strain>
    </source>
</reference>
<dbReference type="PANTHER" id="PTHR19304">
    <property type="entry name" value="CYCLIC-AMP RESPONSE ELEMENT BINDING PROTEIN"/>
    <property type="match status" value="1"/>
</dbReference>
<keyword evidence="3" id="KW-0804">Transcription</keyword>
<dbReference type="InterPro" id="IPR046347">
    <property type="entry name" value="bZIP_sf"/>
</dbReference>
<dbReference type="Pfam" id="PF11785">
    <property type="entry name" value="Aft1_OSA"/>
    <property type="match status" value="1"/>
</dbReference>
<gene>
    <name evidence="8" type="ORF">T310_6356</name>
</gene>
<dbReference type="CDD" id="cd14687">
    <property type="entry name" value="bZIP_ATF2"/>
    <property type="match status" value="1"/>
</dbReference>
<dbReference type="Proteomes" id="UP000053958">
    <property type="component" value="Unassembled WGS sequence"/>
</dbReference>
<dbReference type="RefSeq" id="XP_013326282.1">
    <property type="nucleotide sequence ID" value="XM_013470828.1"/>
</dbReference>
<dbReference type="SMART" id="SM00338">
    <property type="entry name" value="BRLZ"/>
    <property type="match status" value="1"/>
</dbReference>
<feature type="region of interest" description="Disordered" evidence="6">
    <location>
        <begin position="280"/>
        <end position="421"/>
    </location>
</feature>
<sequence length="532" mass="56314">MSAAVARSDSPSRTSSPMDSKNPVKSEGNTSEGSPRKSDTAPPTDSQVPSTENKDQKPSTDVEGSQSLAPPPRPAASSAADTPDYFNSVHNPFSLEPNPFEQSFSNTSSAETPGKSLLPPVAALTSPALPGTSSAGGYNWPNSLRSGPLSPAMLAGPAGSTDYFDSIGRGFPTPNESSLRTGLTPGGGGSMFPAPSPNSQAILSQLQSGGATPSTLEFHRTALNAAKRNGFNAPTSNPTTESEQLTTMETKTSQPAVVDPFTHHDAADAANGLFMLAKGGQANNNQFSNQSSLPPQNIQNKPPEPAQDANVTTRASRTNANNAVTGDREMTGDGSDTQGDQAKPAAKGKGKKSTSTKSTTPSTGRRKADDTAAKGSNKKAKTNNEGGNEATPEQGESEQDDKKSQKTENKDPKKMTDEEKRRNFLERNRYVFDLSRQLLRKKQWLANLQAKVELFTSENDALTATVTQLREEIVNLKTLLLAHKDCPVSQAQGLGPLLMNGMNTGFDPHPYNIPNTMGMQPGGPIHTQGIRR</sequence>
<dbReference type="Gene3D" id="1.20.5.170">
    <property type="match status" value="1"/>
</dbReference>
<keyword evidence="5" id="KW-0175">Coiled coil</keyword>
<dbReference type="GO" id="GO:0003700">
    <property type="term" value="F:DNA-binding transcription factor activity"/>
    <property type="evidence" value="ECO:0007669"/>
    <property type="project" value="InterPro"/>
</dbReference>
<feature type="compositionally biased region" description="Polar residues" evidence="6">
    <location>
        <begin position="100"/>
        <end position="111"/>
    </location>
</feature>